<keyword evidence="2" id="KW-0472">Membrane</keyword>
<accession>A0A261F365</accession>
<reference evidence="3 4" key="1">
    <citation type="journal article" date="2017" name="BMC Genomics">
        <title>Comparative genomic and phylogenomic analyses of the Bifidobacteriaceae family.</title>
        <authorList>
            <person name="Lugli G.A."/>
            <person name="Milani C."/>
            <person name="Turroni F."/>
            <person name="Duranti S."/>
            <person name="Mancabelli L."/>
            <person name="Mangifesta M."/>
            <person name="Ferrario C."/>
            <person name="Modesto M."/>
            <person name="Mattarelli P."/>
            <person name="Jiri K."/>
            <person name="van Sinderen D."/>
            <person name="Ventura M."/>
        </authorList>
    </citation>
    <scope>NUCLEOTIDE SEQUENCE [LARGE SCALE GENOMIC DNA]</scope>
    <source>
        <strain evidence="3 4">DSM 24742</strain>
    </source>
</reference>
<evidence type="ECO:0000256" key="1">
    <source>
        <dbReference type="SAM" id="MobiDB-lite"/>
    </source>
</evidence>
<protein>
    <submittedName>
        <fullName evidence="3">Beta-carotene 15,15'-monooxygenase</fullName>
    </submittedName>
</protein>
<proteinExistence type="predicted"/>
<dbReference type="Proteomes" id="UP000216725">
    <property type="component" value="Unassembled WGS sequence"/>
</dbReference>
<feature type="transmembrane region" description="Helical" evidence="2">
    <location>
        <begin position="75"/>
        <end position="95"/>
    </location>
</feature>
<feature type="region of interest" description="Disordered" evidence="1">
    <location>
        <begin position="202"/>
        <end position="221"/>
    </location>
</feature>
<keyword evidence="3" id="KW-0560">Oxidoreductase</keyword>
<keyword evidence="3" id="KW-0503">Monooxygenase</keyword>
<evidence type="ECO:0000313" key="4">
    <source>
        <dbReference type="Proteomes" id="UP000216725"/>
    </source>
</evidence>
<feature type="transmembrane region" description="Helical" evidence="2">
    <location>
        <begin position="168"/>
        <end position="191"/>
    </location>
</feature>
<keyword evidence="4" id="KW-1185">Reference proteome</keyword>
<keyword evidence="2" id="KW-0812">Transmembrane</keyword>
<feature type="transmembrane region" description="Helical" evidence="2">
    <location>
        <begin position="101"/>
        <end position="120"/>
    </location>
</feature>
<keyword evidence="2" id="KW-1133">Transmembrane helix</keyword>
<name>A0A261F365_9BIFI</name>
<evidence type="ECO:0000313" key="3">
    <source>
        <dbReference type="EMBL" id="OZG53560.1"/>
    </source>
</evidence>
<dbReference type="Pfam" id="PF04854">
    <property type="entry name" value="DUF624"/>
    <property type="match status" value="1"/>
</dbReference>
<dbReference type="OrthoDB" id="7948871at2"/>
<sequence>MGSLFEYDSPFMRGMEWIVDVIWVNVLLVVTSLPVVTVGAAQTAAMESLRRIREGEGHVTRMYVRSFASNFGRATALWAVFGPTGALLAYSWIILRIDGLLIPKIAFSALWLIGFEWVWYLQSRFENTYGATLRNSLLFGISYAGTTLSLIALDALAVYVVYLSYMYLIQGLFLLAVLGPGFVLSIHVPILEHTMHAKITAGSSAPDDDAADNAADMPSAE</sequence>
<dbReference type="RefSeq" id="WP_094659829.1">
    <property type="nucleotide sequence ID" value="NZ_JBKZBO010000034.1"/>
</dbReference>
<feature type="compositionally biased region" description="Low complexity" evidence="1">
    <location>
        <begin position="212"/>
        <end position="221"/>
    </location>
</feature>
<dbReference type="EMBL" id="MWWR01000001">
    <property type="protein sequence ID" value="OZG53560.1"/>
    <property type="molecule type" value="Genomic_DNA"/>
</dbReference>
<feature type="transmembrane region" description="Helical" evidence="2">
    <location>
        <begin position="20"/>
        <end position="41"/>
    </location>
</feature>
<organism evidence="3 4">
    <name type="scientific">Pseudoscardovia radai</name>
    <dbReference type="NCBI Taxonomy" id="987066"/>
    <lineage>
        <taxon>Bacteria</taxon>
        <taxon>Bacillati</taxon>
        <taxon>Actinomycetota</taxon>
        <taxon>Actinomycetes</taxon>
        <taxon>Bifidobacteriales</taxon>
        <taxon>Bifidobacteriaceae</taxon>
        <taxon>Pseudoscardovia</taxon>
    </lineage>
</organism>
<gene>
    <name evidence="3" type="ORF">PSRA_0007</name>
</gene>
<dbReference type="InterPro" id="IPR006938">
    <property type="entry name" value="DUF624"/>
</dbReference>
<comment type="caution">
    <text evidence="3">The sequence shown here is derived from an EMBL/GenBank/DDBJ whole genome shotgun (WGS) entry which is preliminary data.</text>
</comment>
<dbReference type="AlphaFoldDB" id="A0A261F365"/>
<feature type="transmembrane region" description="Helical" evidence="2">
    <location>
        <begin position="141"/>
        <end position="162"/>
    </location>
</feature>
<evidence type="ECO:0000256" key="2">
    <source>
        <dbReference type="SAM" id="Phobius"/>
    </source>
</evidence>
<dbReference type="GO" id="GO:0004497">
    <property type="term" value="F:monooxygenase activity"/>
    <property type="evidence" value="ECO:0007669"/>
    <property type="project" value="UniProtKB-KW"/>
</dbReference>